<gene>
    <name evidence="1" type="ORF">RRG08_037799</name>
</gene>
<evidence type="ECO:0000313" key="1">
    <source>
        <dbReference type="EMBL" id="KAK3803486.1"/>
    </source>
</evidence>
<proteinExistence type="predicted"/>
<comment type="caution">
    <text evidence="1">The sequence shown here is derived from an EMBL/GenBank/DDBJ whole genome shotgun (WGS) entry which is preliminary data.</text>
</comment>
<dbReference type="Proteomes" id="UP001283361">
    <property type="component" value="Unassembled WGS sequence"/>
</dbReference>
<dbReference type="AlphaFoldDB" id="A0AAE1BDE2"/>
<organism evidence="1 2">
    <name type="scientific">Elysia crispata</name>
    <name type="common">lettuce slug</name>
    <dbReference type="NCBI Taxonomy" id="231223"/>
    <lineage>
        <taxon>Eukaryota</taxon>
        <taxon>Metazoa</taxon>
        <taxon>Spiralia</taxon>
        <taxon>Lophotrochozoa</taxon>
        <taxon>Mollusca</taxon>
        <taxon>Gastropoda</taxon>
        <taxon>Heterobranchia</taxon>
        <taxon>Euthyneura</taxon>
        <taxon>Panpulmonata</taxon>
        <taxon>Sacoglossa</taxon>
        <taxon>Placobranchoidea</taxon>
        <taxon>Plakobranchidae</taxon>
        <taxon>Elysia</taxon>
    </lineage>
</organism>
<sequence length="56" mass="6302">MSIANTTVEILRRNSDKTGKVLSAILKQWSQYFGAHQWSTTKAAPAGKLAFRYDLM</sequence>
<keyword evidence="2" id="KW-1185">Reference proteome</keyword>
<name>A0AAE1BDE2_9GAST</name>
<protein>
    <submittedName>
        <fullName evidence="1">Uncharacterized protein</fullName>
    </submittedName>
</protein>
<reference evidence="1" key="1">
    <citation type="journal article" date="2023" name="G3 (Bethesda)">
        <title>A reference genome for the long-term kleptoplast-retaining sea slug Elysia crispata morphotype clarki.</title>
        <authorList>
            <person name="Eastman K.E."/>
            <person name="Pendleton A.L."/>
            <person name="Shaikh M.A."/>
            <person name="Suttiyut T."/>
            <person name="Ogas R."/>
            <person name="Tomko P."/>
            <person name="Gavelis G."/>
            <person name="Widhalm J.R."/>
            <person name="Wisecaver J.H."/>
        </authorList>
    </citation>
    <scope>NUCLEOTIDE SEQUENCE</scope>
    <source>
        <strain evidence="1">ECLA1</strain>
    </source>
</reference>
<evidence type="ECO:0000313" key="2">
    <source>
        <dbReference type="Proteomes" id="UP001283361"/>
    </source>
</evidence>
<accession>A0AAE1BDE2</accession>
<dbReference type="EMBL" id="JAWDGP010000122">
    <property type="protein sequence ID" value="KAK3803486.1"/>
    <property type="molecule type" value="Genomic_DNA"/>
</dbReference>